<gene>
    <name evidence="1" type="ORF">RB636_04230</name>
</gene>
<organism evidence="1 2">
    <name type="scientific">Streptomyces chrestomyceticus</name>
    <dbReference type="NCBI Taxonomy" id="68185"/>
    <lineage>
        <taxon>Bacteria</taxon>
        <taxon>Bacillati</taxon>
        <taxon>Actinomycetota</taxon>
        <taxon>Actinomycetes</taxon>
        <taxon>Kitasatosporales</taxon>
        <taxon>Streptomycetaceae</taxon>
        <taxon>Streptomyces</taxon>
    </lineage>
</organism>
<accession>A0ABU7WLK5</accession>
<keyword evidence="2" id="KW-1185">Reference proteome</keyword>
<protein>
    <submittedName>
        <fullName evidence="1">Uncharacterized protein</fullName>
    </submittedName>
</protein>
<dbReference type="EMBL" id="JAVFKM010000002">
    <property type="protein sequence ID" value="MEF3112408.1"/>
    <property type="molecule type" value="Genomic_DNA"/>
</dbReference>
<evidence type="ECO:0000313" key="2">
    <source>
        <dbReference type="Proteomes" id="UP001348265"/>
    </source>
</evidence>
<name>A0ABU7WLK5_9ACTN</name>
<reference evidence="1 2" key="1">
    <citation type="submission" date="2023-08" db="EMBL/GenBank/DDBJ databases">
        <authorList>
            <person name="Sharma P."/>
            <person name="Verma V."/>
            <person name="Mohan M.K."/>
            <person name="Dubey A.K."/>
        </authorList>
    </citation>
    <scope>NUCLEOTIDE SEQUENCE [LARGE SCALE GENOMIC DNA]</scope>
    <source>
        <strain evidence="1 2">ADP4</strain>
    </source>
</reference>
<proteinExistence type="predicted"/>
<sequence length="61" mass="6301">MYSVAASGVALLAVYAPQVLHDQDAILAFLAALLWGGDAVQRCENTKTRDAGTAPPDDAGN</sequence>
<evidence type="ECO:0000313" key="1">
    <source>
        <dbReference type="EMBL" id="MEF3112408.1"/>
    </source>
</evidence>
<comment type="caution">
    <text evidence="1">The sequence shown here is derived from an EMBL/GenBank/DDBJ whole genome shotgun (WGS) entry which is preliminary data.</text>
</comment>
<dbReference type="RefSeq" id="WP_331785405.1">
    <property type="nucleotide sequence ID" value="NZ_JAVFKM010000002.1"/>
</dbReference>
<dbReference type="Proteomes" id="UP001348265">
    <property type="component" value="Unassembled WGS sequence"/>
</dbReference>